<evidence type="ECO:0000313" key="1">
    <source>
        <dbReference type="EMBL" id="GBN20051.1"/>
    </source>
</evidence>
<accession>A0A4Y2LZ44</accession>
<dbReference type="EMBL" id="BGPR01120924">
    <property type="protein sequence ID" value="GBN20051.1"/>
    <property type="molecule type" value="Genomic_DNA"/>
</dbReference>
<proteinExistence type="predicted"/>
<dbReference type="Proteomes" id="UP000499080">
    <property type="component" value="Unassembled WGS sequence"/>
</dbReference>
<protein>
    <submittedName>
        <fullName evidence="1">Uncharacterized protein</fullName>
    </submittedName>
</protein>
<reference evidence="1 2" key="1">
    <citation type="journal article" date="2019" name="Sci. Rep.">
        <title>Orb-weaving spider Araneus ventricosus genome elucidates the spidroin gene catalogue.</title>
        <authorList>
            <person name="Kono N."/>
            <person name="Nakamura H."/>
            <person name="Ohtoshi R."/>
            <person name="Moran D.A.P."/>
            <person name="Shinohara A."/>
            <person name="Yoshida Y."/>
            <person name="Fujiwara M."/>
            <person name="Mori M."/>
            <person name="Tomita M."/>
            <person name="Arakawa K."/>
        </authorList>
    </citation>
    <scope>NUCLEOTIDE SEQUENCE [LARGE SCALE GENOMIC DNA]</scope>
</reference>
<comment type="caution">
    <text evidence="1">The sequence shown here is derived from an EMBL/GenBank/DDBJ whole genome shotgun (WGS) entry which is preliminary data.</text>
</comment>
<name>A0A4Y2LZ44_ARAVE</name>
<gene>
    <name evidence="1" type="ORF">AVEN_122036_1</name>
</gene>
<evidence type="ECO:0000313" key="2">
    <source>
        <dbReference type="Proteomes" id="UP000499080"/>
    </source>
</evidence>
<keyword evidence="2" id="KW-1185">Reference proteome</keyword>
<feature type="non-terminal residue" evidence="1">
    <location>
        <position position="1"/>
    </location>
</feature>
<organism evidence="1 2">
    <name type="scientific">Araneus ventricosus</name>
    <name type="common">Orbweaver spider</name>
    <name type="synonym">Epeira ventricosa</name>
    <dbReference type="NCBI Taxonomy" id="182803"/>
    <lineage>
        <taxon>Eukaryota</taxon>
        <taxon>Metazoa</taxon>
        <taxon>Ecdysozoa</taxon>
        <taxon>Arthropoda</taxon>
        <taxon>Chelicerata</taxon>
        <taxon>Arachnida</taxon>
        <taxon>Araneae</taxon>
        <taxon>Araneomorphae</taxon>
        <taxon>Entelegynae</taxon>
        <taxon>Araneoidea</taxon>
        <taxon>Araneidae</taxon>
        <taxon>Araneus</taxon>
    </lineage>
</organism>
<dbReference type="AlphaFoldDB" id="A0A4Y2LZ44"/>
<sequence>CKFGADTFSRIAEISVPESVDYVEMAITQDSDDELRSILEICSGLELKQLSLPSSEHLPKAVGRSIRTINKTVAASDIWLLPNLWEQVVRNAGDYIEEI</sequence>